<evidence type="ECO:0000256" key="1">
    <source>
        <dbReference type="ARBA" id="ARBA00024195"/>
    </source>
</evidence>
<dbReference type="EMBL" id="CH477353">
    <property type="protein sequence ID" value="EAT42844.1"/>
    <property type="molecule type" value="Genomic_DNA"/>
</dbReference>
<dbReference type="InterPro" id="IPR009003">
    <property type="entry name" value="Peptidase_S1_PA"/>
</dbReference>
<dbReference type="InterPro" id="IPR001254">
    <property type="entry name" value="Trypsin_dom"/>
</dbReference>
<reference evidence="3" key="2">
    <citation type="journal article" date="2007" name="Science">
        <title>Genome sequence of Aedes aegypti, a major arbovirus vector.</title>
        <authorList>
            <person name="Nene V."/>
            <person name="Wortman J.R."/>
            <person name="Lawson D."/>
            <person name="Haas B."/>
            <person name="Kodira C."/>
            <person name="Tu Z.J."/>
            <person name="Loftus B."/>
            <person name="Xi Z."/>
            <person name="Megy K."/>
            <person name="Grabherr M."/>
            <person name="Ren Q."/>
            <person name="Zdobnov E.M."/>
            <person name="Lobo N.F."/>
            <person name="Campbell K.S."/>
            <person name="Brown S.E."/>
            <person name="Bonaldo M.F."/>
            <person name="Zhu J."/>
            <person name="Sinkins S.P."/>
            <person name="Hogenkamp D.G."/>
            <person name="Amedeo P."/>
            <person name="Arensburger P."/>
            <person name="Atkinson P.W."/>
            <person name="Bidwell S."/>
            <person name="Biedler J."/>
            <person name="Birney E."/>
            <person name="Bruggner R.V."/>
            <person name="Costas J."/>
            <person name="Coy M.R."/>
            <person name="Crabtree J."/>
            <person name="Crawford M."/>
            <person name="Debruyn B."/>
            <person name="Decaprio D."/>
            <person name="Eiglmeier K."/>
            <person name="Eisenstadt E."/>
            <person name="El-Dorry H."/>
            <person name="Gelbart W.M."/>
            <person name="Gomes S.L."/>
            <person name="Hammond M."/>
            <person name="Hannick L.I."/>
            <person name="Hogan J.R."/>
            <person name="Holmes M.H."/>
            <person name="Jaffe D."/>
            <person name="Johnston J.S."/>
            <person name="Kennedy R.C."/>
            <person name="Koo H."/>
            <person name="Kravitz S."/>
            <person name="Kriventseva E.V."/>
            <person name="Kulp D."/>
            <person name="Labutti K."/>
            <person name="Lee E."/>
            <person name="Li S."/>
            <person name="Lovin D.D."/>
            <person name="Mao C."/>
            <person name="Mauceli E."/>
            <person name="Menck C.F."/>
            <person name="Miller J.R."/>
            <person name="Montgomery P."/>
            <person name="Mori A."/>
            <person name="Nascimento A.L."/>
            <person name="Naveira H.F."/>
            <person name="Nusbaum C."/>
            <person name="O'leary S."/>
            <person name="Orvis J."/>
            <person name="Pertea M."/>
            <person name="Quesneville H."/>
            <person name="Reidenbach K.R."/>
            <person name="Rogers Y.H."/>
            <person name="Roth C.W."/>
            <person name="Schneider J.R."/>
            <person name="Schatz M."/>
            <person name="Shumway M."/>
            <person name="Stanke M."/>
            <person name="Stinson E.O."/>
            <person name="Tubio J.M."/>
            <person name="Vanzee J.P."/>
            <person name="Verjovski-Almeida S."/>
            <person name="Werner D."/>
            <person name="White O."/>
            <person name="Wyder S."/>
            <person name="Zeng Q."/>
            <person name="Zhao Q."/>
            <person name="Zhao Y."/>
            <person name="Hill C.A."/>
            <person name="Raikhel A.S."/>
            <person name="Soares M.B."/>
            <person name="Knudson D.L."/>
            <person name="Lee N.H."/>
            <person name="Galagan J."/>
            <person name="Salzberg S.L."/>
            <person name="Paulsen I.T."/>
            <person name="Dimopoulos G."/>
            <person name="Collins F.H."/>
            <person name="Birren B."/>
            <person name="Fraser-Liggett C.M."/>
            <person name="Severson D.W."/>
        </authorList>
    </citation>
    <scope>NUCLEOTIDE SEQUENCE [LARGE SCALE GENOMIC DNA]</scope>
    <source>
        <strain evidence="3">Liverpool</strain>
    </source>
</reference>
<proteinExistence type="inferred from homology"/>
<dbReference type="SUPFAM" id="SSF50494">
    <property type="entry name" value="Trypsin-like serine proteases"/>
    <property type="match status" value="1"/>
</dbReference>
<dbReference type="PANTHER" id="PTHR24260">
    <property type="match status" value="1"/>
</dbReference>
<dbReference type="PhylomeDB" id="Q179G2"/>
<dbReference type="AlphaFoldDB" id="Q179G2"/>
<dbReference type="SMART" id="SM00020">
    <property type="entry name" value="Tryp_SPc"/>
    <property type="match status" value="1"/>
</dbReference>
<name>Q179G2_AEDAE</name>
<dbReference type="VEuPathDB" id="VectorBase:AAEL018346"/>
<dbReference type="OMA" id="LRDSHIC"/>
<dbReference type="PANTHER" id="PTHR24260:SF136">
    <property type="entry name" value="GH08193P-RELATED"/>
    <property type="match status" value="1"/>
</dbReference>
<evidence type="ECO:0000313" key="3">
    <source>
        <dbReference type="EMBL" id="EAT42844.1"/>
    </source>
</evidence>
<dbReference type="Pfam" id="PF00089">
    <property type="entry name" value="Trypsin"/>
    <property type="match status" value="1"/>
</dbReference>
<protein>
    <submittedName>
        <fullName evidence="3">AAEL005647-PA</fullName>
    </submittedName>
</protein>
<dbReference type="InterPro" id="IPR051333">
    <property type="entry name" value="CLIP_Serine_Protease"/>
</dbReference>
<dbReference type="HOGENOM" id="CLU_006842_22_0_1"/>
<dbReference type="PROSITE" id="PS50240">
    <property type="entry name" value="TRYPSIN_DOM"/>
    <property type="match status" value="1"/>
</dbReference>
<dbReference type="GO" id="GO:0006508">
    <property type="term" value="P:proteolysis"/>
    <property type="evidence" value="ECO:0007669"/>
    <property type="project" value="InterPro"/>
</dbReference>
<dbReference type="InterPro" id="IPR043504">
    <property type="entry name" value="Peptidase_S1_PA_chymotrypsin"/>
</dbReference>
<comment type="similarity">
    <text evidence="1">Belongs to the peptidase S1 family. CLIP subfamily.</text>
</comment>
<evidence type="ECO:0000259" key="2">
    <source>
        <dbReference type="PROSITE" id="PS50240"/>
    </source>
</evidence>
<dbReference type="Gene3D" id="2.40.10.10">
    <property type="entry name" value="Trypsin-like serine proteases"/>
    <property type="match status" value="2"/>
</dbReference>
<reference evidence="3" key="1">
    <citation type="submission" date="2005-10" db="EMBL/GenBank/DDBJ databases">
        <authorList>
            <person name="Loftus B.J."/>
            <person name="Nene V.M."/>
            <person name="Hannick L.I."/>
            <person name="Bidwell S."/>
            <person name="Haas B."/>
            <person name="Amedeo P."/>
            <person name="Orvis J."/>
            <person name="Wortman J.R."/>
            <person name="White O.R."/>
            <person name="Salzberg S."/>
            <person name="Shumway M."/>
            <person name="Koo H."/>
            <person name="Zhao Y."/>
            <person name="Holmes M."/>
            <person name="Miller J."/>
            <person name="Schatz M."/>
            <person name="Pop M."/>
            <person name="Pai G."/>
            <person name="Utterback T."/>
            <person name="Rogers Y.-H."/>
            <person name="Kravitz S."/>
            <person name="Fraser C.M."/>
        </authorList>
    </citation>
    <scope>NUCLEOTIDE SEQUENCE</scope>
    <source>
        <strain evidence="3">Liverpool</strain>
    </source>
</reference>
<organism evidence="3 4">
    <name type="scientific">Aedes aegypti</name>
    <name type="common">Yellowfever mosquito</name>
    <name type="synonym">Culex aegypti</name>
    <dbReference type="NCBI Taxonomy" id="7159"/>
    <lineage>
        <taxon>Eukaryota</taxon>
        <taxon>Metazoa</taxon>
        <taxon>Ecdysozoa</taxon>
        <taxon>Arthropoda</taxon>
        <taxon>Hexapoda</taxon>
        <taxon>Insecta</taxon>
        <taxon>Pterygota</taxon>
        <taxon>Neoptera</taxon>
        <taxon>Endopterygota</taxon>
        <taxon>Diptera</taxon>
        <taxon>Nematocera</taxon>
        <taxon>Culicoidea</taxon>
        <taxon>Culicidae</taxon>
        <taxon>Culicinae</taxon>
        <taxon>Aedini</taxon>
        <taxon>Aedes</taxon>
        <taxon>Stegomyia</taxon>
    </lineage>
</organism>
<dbReference type="GO" id="GO:0004252">
    <property type="term" value="F:serine-type endopeptidase activity"/>
    <property type="evidence" value="ECO:0007669"/>
    <property type="project" value="InterPro"/>
</dbReference>
<gene>
    <name evidence="3" type="ORF">AaeL_AAEL005647</name>
</gene>
<dbReference type="Proteomes" id="UP000682892">
    <property type="component" value="Unassembled WGS sequence"/>
</dbReference>
<evidence type="ECO:0000313" key="4">
    <source>
        <dbReference type="Proteomes" id="UP000682892"/>
    </source>
</evidence>
<feature type="domain" description="Peptidase S1" evidence="2">
    <location>
        <begin position="1"/>
        <end position="200"/>
    </location>
</feature>
<reference evidence="3" key="3">
    <citation type="submission" date="2012-09" db="EMBL/GenBank/DDBJ databases">
        <authorList>
            <consortium name="VectorBase"/>
        </authorList>
    </citation>
    <scope>NUCLEOTIDE SEQUENCE</scope>
    <source>
        <strain evidence="3">Liverpool</strain>
    </source>
</reference>
<sequence length="211" mass="24612">MVRIFDSGSRYICMGAIVSDRTILTSASCVDSAKSISIQPLERVGNFIQVQKIVPHSAYNATDYSNDIAILRIKHSLTWSPRLHPICLWSNKTYSPLIVEMLHPFNNSGSYIEYLELLTMYNSDCQRTHAYQLRDSHICVKYPYREYTCFPSHSMLRWEDAEGIPYLIGLSTDTRECTEWYYMTFSRIVAFFDWIVDNIAEEEIKRSFKVQ</sequence>
<accession>Q179G2</accession>